<evidence type="ECO:0000256" key="5">
    <source>
        <dbReference type="ARBA" id="ARBA00022670"/>
    </source>
</evidence>
<dbReference type="InterPro" id="IPR040115">
    <property type="entry name" value="Lnp"/>
</dbReference>
<keyword evidence="17" id="KW-0812">Transmembrane</keyword>
<evidence type="ECO:0000256" key="6">
    <source>
        <dbReference type="ARBA" id="ARBA00022737"/>
    </source>
</evidence>
<comment type="subcellular location">
    <subcellularLocation>
        <location evidence="2">Nucleus</location>
    </subcellularLocation>
</comment>
<dbReference type="EC" id="3.4.19.12" evidence="4"/>
<comment type="similarity">
    <text evidence="3">Belongs to the peptidase C19 family.</text>
</comment>
<dbReference type="EMBL" id="JAATIP010000081">
    <property type="protein sequence ID" value="KAF4377235.1"/>
    <property type="molecule type" value="Genomic_DNA"/>
</dbReference>
<keyword evidence="5" id="KW-0645">Protease</keyword>
<feature type="domain" description="Ubiquitin-like" evidence="18">
    <location>
        <begin position="1517"/>
        <end position="1582"/>
    </location>
</feature>
<dbReference type="SUPFAM" id="SSF54236">
    <property type="entry name" value="Ubiquitin-like"/>
    <property type="match status" value="1"/>
</dbReference>
<dbReference type="GO" id="GO:0004843">
    <property type="term" value="F:cysteine-type deubiquitinase activity"/>
    <property type="evidence" value="ECO:0007669"/>
    <property type="project" value="UniProtKB-EC"/>
</dbReference>
<feature type="compositionally biased region" description="Polar residues" evidence="16">
    <location>
        <begin position="405"/>
        <end position="414"/>
    </location>
</feature>
<feature type="domain" description="DUSP" evidence="20">
    <location>
        <begin position="1131"/>
        <end position="1233"/>
    </location>
</feature>
<feature type="transmembrane region" description="Helical" evidence="17">
    <location>
        <begin position="132"/>
        <end position="152"/>
    </location>
</feature>
<evidence type="ECO:0000256" key="9">
    <source>
        <dbReference type="ARBA" id="ARBA00022807"/>
    </source>
</evidence>
<dbReference type="InterPro" id="IPR033841">
    <property type="entry name" value="Pep_USP48"/>
</dbReference>
<evidence type="ECO:0000256" key="10">
    <source>
        <dbReference type="ARBA" id="ARBA00023242"/>
    </source>
</evidence>
<dbReference type="PANTHER" id="PTHR22166">
    <property type="entry name" value="ENDOPLASMIC RETICULUM JUNCTION FORMATION PROTEIN LUNAPARK"/>
    <property type="match status" value="1"/>
</dbReference>
<dbReference type="InterPro" id="IPR019273">
    <property type="entry name" value="Lunapark_Znf"/>
</dbReference>
<feature type="transmembrane region" description="Helical" evidence="17">
    <location>
        <begin position="81"/>
        <end position="98"/>
    </location>
</feature>
<keyword evidence="7" id="KW-0833">Ubl conjugation pathway</keyword>
<dbReference type="InterPro" id="IPR035927">
    <property type="entry name" value="DUSP-like_sf"/>
</dbReference>
<feature type="domain" description="USP" evidence="19">
    <location>
        <begin position="586"/>
        <end position="960"/>
    </location>
</feature>
<dbReference type="PROSITE" id="PS00973">
    <property type="entry name" value="USP_2"/>
    <property type="match status" value="1"/>
</dbReference>
<dbReference type="GO" id="GO:0071782">
    <property type="term" value="C:endoplasmic reticulum tubular network"/>
    <property type="evidence" value="ECO:0007669"/>
    <property type="project" value="TreeGrafter"/>
</dbReference>
<dbReference type="GO" id="GO:0016579">
    <property type="term" value="P:protein deubiquitination"/>
    <property type="evidence" value="ECO:0007669"/>
    <property type="project" value="InterPro"/>
</dbReference>
<feature type="compositionally biased region" description="Basic and acidic residues" evidence="16">
    <location>
        <begin position="1"/>
        <end position="14"/>
    </location>
</feature>
<dbReference type="Proteomes" id="UP000525078">
    <property type="component" value="Unassembled WGS sequence"/>
</dbReference>
<evidence type="ECO:0000256" key="15">
    <source>
        <dbReference type="ARBA" id="ARBA00082179"/>
    </source>
</evidence>
<comment type="catalytic activity">
    <reaction evidence="1">
        <text>Thiol-dependent hydrolysis of ester, thioester, amide, peptide and isopeptide bonds formed by the C-terminal Gly of ubiquitin (a 76-residue protein attached to proteins as an intracellular targeting signal).</text>
        <dbReference type="EC" id="3.4.19.12"/>
    </reaction>
</comment>
<proteinExistence type="inferred from homology"/>
<keyword evidence="17" id="KW-0472">Membrane</keyword>
<dbReference type="InterPro" id="IPR001394">
    <property type="entry name" value="Peptidase_C19_UCH"/>
</dbReference>
<dbReference type="CDD" id="cd02668">
    <property type="entry name" value="Peptidase_C19L"/>
    <property type="match status" value="1"/>
</dbReference>
<dbReference type="PROSITE" id="PS00972">
    <property type="entry name" value="USP_1"/>
    <property type="match status" value="1"/>
</dbReference>
<name>A0A7J6G2K8_CANSA</name>
<evidence type="ECO:0000256" key="1">
    <source>
        <dbReference type="ARBA" id="ARBA00000707"/>
    </source>
</evidence>
<evidence type="ECO:0000256" key="17">
    <source>
        <dbReference type="SAM" id="Phobius"/>
    </source>
</evidence>
<evidence type="ECO:0000256" key="16">
    <source>
        <dbReference type="SAM" id="MobiDB-lite"/>
    </source>
</evidence>
<keyword evidence="17" id="KW-1133">Transmembrane helix</keyword>
<dbReference type="FunFam" id="3.30.2230.10:FF:000005">
    <property type="entry name" value="Ubiquitin carboxyl-terminal hydrolase 26"/>
    <property type="match status" value="1"/>
</dbReference>
<dbReference type="GO" id="GO:0005634">
    <property type="term" value="C:nucleus"/>
    <property type="evidence" value="ECO:0007669"/>
    <property type="project" value="UniProtKB-SubCell"/>
</dbReference>
<evidence type="ECO:0000256" key="2">
    <source>
        <dbReference type="ARBA" id="ARBA00004123"/>
    </source>
</evidence>
<feature type="domain" description="DUSP" evidence="20">
    <location>
        <begin position="1024"/>
        <end position="1116"/>
    </location>
</feature>
<accession>A0A7J6G2K8</accession>
<feature type="compositionally biased region" description="Low complexity" evidence="16">
    <location>
        <begin position="15"/>
        <end position="27"/>
    </location>
</feature>
<evidence type="ECO:0000256" key="3">
    <source>
        <dbReference type="ARBA" id="ARBA00009085"/>
    </source>
</evidence>
<dbReference type="Gene3D" id="3.30.2230.10">
    <property type="entry name" value="DUSP-like"/>
    <property type="match status" value="1"/>
</dbReference>
<dbReference type="PANTHER" id="PTHR22166:SF12">
    <property type="entry name" value="ENDOPLASMIC RETICULUM JUNCTION FORMATION PROTEIN LUNAPARK"/>
    <property type="match status" value="1"/>
</dbReference>
<keyword evidence="9" id="KW-0788">Thiol protease</keyword>
<dbReference type="InterPro" id="IPR038765">
    <property type="entry name" value="Papain-like_cys_pep_sf"/>
</dbReference>
<evidence type="ECO:0000256" key="11">
    <source>
        <dbReference type="ARBA" id="ARBA00056392"/>
    </source>
</evidence>
<evidence type="ECO:0000256" key="7">
    <source>
        <dbReference type="ARBA" id="ARBA00022786"/>
    </source>
</evidence>
<evidence type="ECO:0000256" key="13">
    <source>
        <dbReference type="ARBA" id="ARBA00075174"/>
    </source>
</evidence>
<evidence type="ECO:0000259" key="19">
    <source>
        <dbReference type="PROSITE" id="PS50235"/>
    </source>
</evidence>
<dbReference type="GO" id="GO:0006508">
    <property type="term" value="P:proteolysis"/>
    <property type="evidence" value="ECO:0007669"/>
    <property type="project" value="UniProtKB-KW"/>
</dbReference>
<dbReference type="PROSITE" id="PS50235">
    <property type="entry name" value="USP_3"/>
    <property type="match status" value="1"/>
</dbReference>
<keyword evidence="6" id="KW-0677">Repeat</keyword>
<dbReference type="Pfam" id="PF10058">
    <property type="entry name" value="Zn_ribbon_10"/>
    <property type="match status" value="1"/>
</dbReference>
<evidence type="ECO:0000256" key="8">
    <source>
        <dbReference type="ARBA" id="ARBA00022801"/>
    </source>
</evidence>
<keyword evidence="10" id="KW-0539">Nucleus</keyword>
<feature type="region of interest" description="Disordered" evidence="16">
    <location>
        <begin position="399"/>
        <end position="419"/>
    </location>
</feature>
<evidence type="ECO:0000256" key="4">
    <source>
        <dbReference type="ARBA" id="ARBA00012759"/>
    </source>
</evidence>
<dbReference type="InterPro" id="IPR028889">
    <property type="entry name" value="USP"/>
</dbReference>
<dbReference type="InterPro" id="IPR044743">
    <property type="entry name" value="Ubl_USP48"/>
</dbReference>
<dbReference type="PROSITE" id="PS51283">
    <property type="entry name" value="DUSP"/>
    <property type="match status" value="3"/>
</dbReference>
<feature type="domain" description="DUSP" evidence="20">
    <location>
        <begin position="1259"/>
        <end position="1412"/>
    </location>
</feature>
<dbReference type="InterPro" id="IPR029071">
    <property type="entry name" value="Ubiquitin-like_domsf"/>
</dbReference>
<dbReference type="Pfam" id="PF00443">
    <property type="entry name" value="UCH"/>
    <property type="match status" value="1"/>
</dbReference>
<dbReference type="Gene3D" id="3.90.70.10">
    <property type="entry name" value="Cysteine proteinases"/>
    <property type="match status" value="1"/>
</dbReference>
<feature type="compositionally biased region" description="Polar residues" evidence="16">
    <location>
        <begin position="310"/>
        <end position="336"/>
    </location>
</feature>
<dbReference type="SMART" id="SM00695">
    <property type="entry name" value="DUSP"/>
    <property type="match status" value="1"/>
</dbReference>
<dbReference type="GO" id="GO:0004197">
    <property type="term" value="F:cysteine-type endopeptidase activity"/>
    <property type="evidence" value="ECO:0007669"/>
    <property type="project" value="InterPro"/>
</dbReference>
<evidence type="ECO:0000313" key="21">
    <source>
        <dbReference type="EMBL" id="KAF4377235.1"/>
    </source>
</evidence>
<evidence type="ECO:0000256" key="12">
    <source>
        <dbReference type="ARBA" id="ARBA00071636"/>
    </source>
</evidence>
<keyword evidence="8" id="KW-0378">Hydrolase</keyword>
<dbReference type="SUPFAM" id="SSF54001">
    <property type="entry name" value="Cysteine proteinases"/>
    <property type="match status" value="1"/>
</dbReference>
<evidence type="ECO:0000259" key="18">
    <source>
        <dbReference type="PROSITE" id="PS50053"/>
    </source>
</evidence>
<dbReference type="CDD" id="cd01795">
    <property type="entry name" value="Ubl_USP48"/>
    <property type="match status" value="1"/>
</dbReference>
<dbReference type="InterPro" id="IPR018200">
    <property type="entry name" value="USP_CS"/>
</dbReference>
<dbReference type="Gene3D" id="3.10.20.90">
    <property type="entry name" value="Phosphatidylinositol 3-kinase Catalytic Subunit, Chain A, domain 1"/>
    <property type="match status" value="1"/>
</dbReference>
<dbReference type="GO" id="GO:0071786">
    <property type="term" value="P:endoplasmic reticulum tubular network organization"/>
    <property type="evidence" value="ECO:0007669"/>
    <property type="project" value="InterPro"/>
</dbReference>
<dbReference type="FunFam" id="3.90.70.10:FF:000049">
    <property type="entry name" value="ubiquitin carboxyl-terminal hydrolase 48"/>
    <property type="match status" value="1"/>
</dbReference>
<dbReference type="SUPFAM" id="SSF143791">
    <property type="entry name" value="DUSP-like"/>
    <property type="match status" value="1"/>
</dbReference>
<sequence>MADDKGVGEGEKVESGTTSTTTTTTSEVGKKKKRKGIFSRIWNGIFRIHGDDFEKRLQYISKEEATVLARMKRRSQTWRRMIRHLIIFTVIFEFVLTNKQMECFDSQAIAIGYAIVTTRTSDMNWKMRAFRVLPMFLLPAISSLTYSAFVSFTKMCDRKDQKTLEKLRAERQAKIDELKERTNYYSTQQLIQVMVKKACNDYLICTTPGFIYYLPELGEVFGQFWDIWFLRKRYDPDPAAKAAAATVLASKLGADSGLKMFLGDEPNVQATMGKSKDVELVQSGGLRNRKQSNIHSGSAGGSPLLHSGEGTPQSLGSEDPQISEQSSMVVSHYNPQGSPAQDGGWIARIAALLVGEDPTQSYALICGNCHMHNGLARKEDFPFITYYCPHCQALNRPHQSEERVSGSSTPNSGSIRGAGSSDVLKTASVLASESVVTGDSSIIRTIPENKIKEMTETMEDLAIQTQLPFLVAEGHLVVKMSRPTTRSKNKRHKQGDDVDISSELLRKIHMTGEITDEDVTKLYKIWKPVCQGCRVNTKDNPNCFCGLIPPLNGSRKVGLWQKTSDIIQALGPDPSTDLRASADSPSGLTNLGATCYANSILQCLYMNKSFRGGIFSAEPDLLKKQPVLEQLARLFAQLHASKMAFIDSSPFVKTLELDNGVQQDSHEFLTLLLSLLERWKEIDLPDSRLVWTKLLANKAVNHLILNKNCCPRSFSWNCVSCDNDNLHLCSQCGQDSEASSNMQDFYELELNVKGLKSLDNSLDDYLSVEELHGDNQYYCESCKTRVNATRSIKLRTLPPVLNFQLKRCVFVPKTTMKKKITSVFSFPGELDMHHRVSEPTQTESIYDLSAVLIHKGTAVNSGHYIAHIKDENTGQWWEFDDEHVSNLGHHPFGEGSSNSHRPAKTEPFVNPTSTELMSDVANGNHKDVVQQESYDPSSSSGGHVGTFSSSDAYMLMYNLRCGRKENGKCPAVCGANDMEIDGNVTSLHHGVSLPSHLSEEVEKLNASCADACVQYTSKKEMELNCISERKQEVRSILSEAPVKSLEEPFCWISADWLRQWADNITAPPLDNTSIQCLHGKVPVSKVGSMKRLSTTSWTQLYSKYNGGPQLTNDDYCKDCLVDEARTLVCADSYRVCRTLMKQVAEDVFAGRCEDGAYFVSKAWLQQWLKRKILDAPSEADGGPTASIRCPHGELMPEQAVGAKRLIIPENLWLFFYEDASAVKPDDTLGCSTFCLDSRECSQCTDELSEVACIEDSLRVVRFKQRQNHEKLAMGKTFPLFLDCKYYLVPSSWLSKWRSYINASGKNVSSSVKPGTLDGIINMLKCEKNLMSVNETLERMLLLQDISVKSFQSKLHSLLIERPPDLVWKRDSIFQKSYAGLQTDGLTVITEHDWKCFCEEWGGIEGNGISAWIECSRGAESNVNGSCEEMPRSEAELSSYNETNYETETMQLNIKTTPEICEQCIGERQSLELMQKLNYCNEDVYVYFVRGKEAPKSILQASEINFDPYRRVSKRSKKTNSGNQISLKVSGSTTVYQLKMMIWESFGVVKENQILHKGSRIIDKECATLADMSIFPGDKLWVIDSEIHENRDIADELSDQKMDVQHTEGGFRGTLLTANSSQVGDRVIYLCVRALRHKFLLPPVFPSLKSESVCRKKR</sequence>
<comment type="caution">
    <text evidence="21">The sequence shown here is derived from an EMBL/GenBank/DDBJ whole genome shotgun (WGS) entry which is preliminary data.</text>
</comment>
<feature type="region of interest" description="Disordered" evidence="16">
    <location>
        <begin position="289"/>
        <end position="336"/>
    </location>
</feature>
<feature type="region of interest" description="Disordered" evidence="16">
    <location>
        <begin position="1"/>
        <end position="29"/>
    </location>
</feature>
<reference evidence="21 22" key="1">
    <citation type="journal article" date="2020" name="bioRxiv">
        <title>Sequence and annotation of 42 cannabis genomes reveals extensive copy number variation in cannabinoid synthesis and pathogen resistance genes.</title>
        <authorList>
            <person name="Mckernan K.J."/>
            <person name="Helbert Y."/>
            <person name="Kane L.T."/>
            <person name="Ebling H."/>
            <person name="Zhang L."/>
            <person name="Liu B."/>
            <person name="Eaton Z."/>
            <person name="Mclaughlin S."/>
            <person name="Kingan S."/>
            <person name="Baybayan P."/>
            <person name="Concepcion G."/>
            <person name="Jordan M."/>
            <person name="Riva A."/>
            <person name="Barbazuk W."/>
            <person name="Harkins T."/>
        </authorList>
    </citation>
    <scope>NUCLEOTIDE SEQUENCE [LARGE SCALE GENOMIC DNA]</scope>
    <source>
        <strain evidence="22">cv. Jamaican Lion 4</strain>
        <tissue evidence="21">Leaf</tissue>
    </source>
</reference>
<gene>
    <name evidence="21" type="ORF">F8388_012336</name>
</gene>
<evidence type="ECO:0000313" key="22">
    <source>
        <dbReference type="Proteomes" id="UP000525078"/>
    </source>
</evidence>
<evidence type="ECO:0000256" key="14">
    <source>
        <dbReference type="ARBA" id="ARBA00078771"/>
    </source>
</evidence>
<organism evidence="21 22">
    <name type="scientific">Cannabis sativa</name>
    <name type="common">Hemp</name>
    <name type="synonym">Marijuana</name>
    <dbReference type="NCBI Taxonomy" id="3483"/>
    <lineage>
        <taxon>Eukaryota</taxon>
        <taxon>Viridiplantae</taxon>
        <taxon>Streptophyta</taxon>
        <taxon>Embryophyta</taxon>
        <taxon>Tracheophyta</taxon>
        <taxon>Spermatophyta</taxon>
        <taxon>Magnoliopsida</taxon>
        <taxon>eudicotyledons</taxon>
        <taxon>Gunneridae</taxon>
        <taxon>Pentapetalae</taxon>
        <taxon>rosids</taxon>
        <taxon>fabids</taxon>
        <taxon>Rosales</taxon>
        <taxon>Cannabaceae</taxon>
        <taxon>Cannabis</taxon>
    </lineage>
</organism>
<dbReference type="InterPro" id="IPR000626">
    <property type="entry name" value="Ubiquitin-like_dom"/>
</dbReference>
<dbReference type="InterPro" id="IPR006615">
    <property type="entry name" value="Pept_C19_DUSP"/>
</dbReference>
<comment type="function">
    <text evidence="11">Recognizes and hydrolyzes the peptide bond at the C-terminal Gly of ubiquitin. Involved in the processing of poly-ubiquitin precursors as well as that of ubiquitinated proteins. Deubiquitinates H2BK143ub1 of histone H2B.</text>
</comment>
<protein>
    <recommendedName>
        <fullName evidence="12">Ubiquitin carboxyl-terminal hydrolase 26</fullName>
        <ecNumber evidence="4">3.4.19.12</ecNumber>
    </recommendedName>
    <alternativeName>
        <fullName evidence="15">Deubiquitinating enzyme 26</fullName>
    </alternativeName>
    <alternativeName>
        <fullName evidence="13">Ubiquitin thioesterase 26</fullName>
    </alternativeName>
    <alternativeName>
        <fullName evidence="14">Ubiquitin-specific-processing protease 26</fullName>
    </alternativeName>
</protein>
<dbReference type="PROSITE" id="PS50053">
    <property type="entry name" value="UBIQUITIN_2"/>
    <property type="match status" value="1"/>
</dbReference>
<evidence type="ECO:0000259" key="20">
    <source>
        <dbReference type="PROSITE" id="PS51283"/>
    </source>
</evidence>